<dbReference type="EMBL" id="SGPJ01000220">
    <property type="protein sequence ID" value="THG96632.1"/>
    <property type="molecule type" value="Genomic_DNA"/>
</dbReference>
<comment type="caution">
    <text evidence="3">The sequence shown here is derived from an EMBL/GenBank/DDBJ whole genome shotgun (WGS) entry which is preliminary data.</text>
</comment>
<dbReference type="Proteomes" id="UP000309038">
    <property type="component" value="Unassembled WGS sequence"/>
</dbReference>
<dbReference type="InterPro" id="IPR001810">
    <property type="entry name" value="F-box_dom"/>
</dbReference>
<feature type="compositionally biased region" description="Polar residues" evidence="1">
    <location>
        <begin position="1"/>
        <end position="25"/>
    </location>
</feature>
<evidence type="ECO:0000256" key="1">
    <source>
        <dbReference type="SAM" id="MobiDB-lite"/>
    </source>
</evidence>
<reference evidence="3 4" key="1">
    <citation type="submission" date="2019-02" db="EMBL/GenBank/DDBJ databases">
        <title>Genome sequencing of the rare red list fungi Phlebia centrifuga.</title>
        <authorList>
            <person name="Buettner E."/>
            <person name="Kellner H."/>
        </authorList>
    </citation>
    <scope>NUCLEOTIDE SEQUENCE [LARGE SCALE GENOMIC DNA]</scope>
    <source>
        <strain evidence="3 4">DSM 108282</strain>
    </source>
</reference>
<protein>
    <recommendedName>
        <fullName evidence="2">F-box domain-containing protein</fullName>
    </recommendedName>
</protein>
<sequence>MVDNTAKSSGPQLGSSDSNQISTTQRSKKRFKRDNERTQREDPPRCHLNTIPLEILAEILSYTTPRDILALARSNKFFCATFANNPSSTFIWKRSRADFNPNAIPDPTPNFTEASYAAFLFDPGKCEVCKKKSKLMYASFTLRLRFCGKPHCKTKWRSDQAEEIQTLGANRYKLLTEWMPRAEIRDFGK</sequence>
<feature type="compositionally biased region" description="Basic and acidic residues" evidence="1">
    <location>
        <begin position="33"/>
        <end position="45"/>
    </location>
</feature>
<keyword evidence="4" id="KW-1185">Reference proteome</keyword>
<name>A0A4V3XA46_9APHY</name>
<dbReference type="PROSITE" id="PS50181">
    <property type="entry name" value="FBOX"/>
    <property type="match status" value="1"/>
</dbReference>
<evidence type="ECO:0000313" key="3">
    <source>
        <dbReference type="EMBL" id="THG96632.1"/>
    </source>
</evidence>
<feature type="region of interest" description="Disordered" evidence="1">
    <location>
        <begin position="1"/>
        <end position="46"/>
    </location>
</feature>
<feature type="domain" description="F-box" evidence="2">
    <location>
        <begin position="45"/>
        <end position="95"/>
    </location>
</feature>
<accession>A0A4V3XA46</accession>
<gene>
    <name evidence="3" type="ORF">EW026_g5233</name>
</gene>
<proteinExistence type="predicted"/>
<organism evidence="3 4">
    <name type="scientific">Hermanssonia centrifuga</name>
    <dbReference type="NCBI Taxonomy" id="98765"/>
    <lineage>
        <taxon>Eukaryota</taxon>
        <taxon>Fungi</taxon>
        <taxon>Dikarya</taxon>
        <taxon>Basidiomycota</taxon>
        <taxon>Agaricomycotina</taxon>
        <taxon>Agaricomycetes</taxon>
        <taxon>Polyporales</taxon>
        <taxon>Meruliaceae</taxon>
        <taxon>Hermanssonia</taxon>
    </lineage>
</organism>
<evidence type="ECO:0000259" key="2">
    <source>
        <dbReference type="PROSITE" id="PS50181"/>
    </source>
</evidence>
<evidence type="ECO:0000313" key="4">
    <source>
        <dbReference type="Proteomes" id="UP000309038"/>
    </source>
</evidence>
<dbReference type="SUPFAM" id="SSF81383">
    <property type="entry name" value="F-box domain"/>
    <property type="match status" value="1"/>
</dbReference>
<dbReference type="InterPro" id="IPR036047">
    <property type="entry name" value="F-box-like_dom_sf"/>
</dbReference>
<dbReference type="AlphaFoldDB" id="A0A4V3XA46"/>